<comment type="caution">
    <text evidence="2">The sequence shown here is derived from an EMBL/GenBank/DDBJ whole genome shotgun (WGS) entry which is preliminary data.</text>
</comment>
<dbReference type="Proteomes" id="UP000438429">
    <property type="component" value="Unassembled WGS sequence"/>
</dbReference>
<accession>A0A6A4SKS3</accession>
<name>A0A6A4SKS3_SCOMX</name>
<dbReference type="AlphaFoldDB" id="A0A6A4SKS3"/>
<evidence type="ECO:0000313" key="3">
    <source>
        <dbReference type="Proteomes" id="UP000438429"/>
    </source>
</evidence>
<evidence type="ECO:0000259" key="1">
    <source>
        <dbReference type="Pfam" id="PF16172"/>
    </source>
</evidence>
<proteinExistence type="predicted"/>
<evidence type="ECO:0000313" key="2">
    <source>
        <dbReference type="EMBL" id="KAF0034723.1"/>
    </source>
</evidence>
<organism evidence="2 3">
    <name type="scientific">Scophthalmus maximus</name>
    <name type="common">Turbot</name>
    <name type="synonym">Psetta maxima</name>
    <dbReference type="NCBI Taxonomy" id="52904"/>
    <lineage>
        <taxon>Eukaryota</taxon>
        <taxon>Metazoa</taxon>
        <taxon>Chordata</taxon>
        <taxon>Craniata</taxon>
        <taxon>Vertebrata</taxon>
        <taxon>Euteleostomi</taxon>
        <taxon>Actinopterygii</taxon>
        <taxon>Neopterygii</taxon>
        <taxon>Teleostei</taxon>
        <taxon>Neoteleostei</taxon>
        <taxon>Acanthomorphata</taxon>
        <taxon>Carangaria</taxon>
        <taxon>Pleuronectiformes</taxon>
        <taxon>Pleuronectoidei</taxon>
        <taxon>Scophthalmidae</taxon>
        <taxon>Scophthalmus</taxon>
    </lineage>
</organism>
<dbReference type="InterPro" id="IPR042455">
    <property type="entry name" value="DOCK_N_sub1"/>
</dbReference>
<protein>
    <recommendedName>
        <fullName evidence="1">Dedicator of cytokinesis N-terminal domain-containing protein</fullName>
    </recommendedName>
</protein>
<reference evidence="2 3" key="1">
    <citation type="submission" date="2019-06" db="EMBL/GenBank/DDBJ databases">
        <title>Draft genomes of female and male turbot (Scophthalmus maximus).</title>
        <authorList>
            <person name="Xu H."/>
            <person name="Xu X.-W."/>
            <person name="Shao C."/>
            <person name="Chen S."/>
        </authorList>
    </citation>
    <scope>NUCLEOTIDE SEQUENCE [LARGE SCALE GENOMIC DNA]</scope>
    <source>
        <strain evidence="2">Ysfricsl-2016a</strain>
        <tissue evidence="2">Blood</tissue>
    </source>
</reference>
<sequence length="102" mass="11867">MTRYTRYKSDWLFHSTPIDRFRNPPDALCRPLAPAAVGPISCFILRPHETVVPLEDPIATEVTSTLQEWALLWKQLYVNKLLSDMRFGPDMFLNMSRDMVII</sequence>
<dbReference type="EMBL" id="VEVO01000011">
    <property type="protein sequence ID" value="KAF0034723.1"/>
    <property type="molecule type" value="Genomic_DNA"/>
</dbReference>
<dbReference type="Pfam" id="PF16172">
    <property type="entry name" value="DOCK_N"/>
    <property type="match status" value="1"/>
</dbReference>
<gene>
    <name evidence="2" type="ORF">F2P81_012481</name>
</gene>
<dbReference type="Gene3D" id="1.20.1270.350">
    <property type="entry name" value="Dedicator of cytokinesis N-terminal subdomain"/>
    <property type="match status" value="1"/>
</dbReference>
<dbReference type="InterPro" id="IPR032376">
    <property type="entry name" value="DOCK_N"/>
</dbReference>
<feature type="domain" description="Dedicator of cytokinesis N-terminal" evidence="1">
    <location>
        <begin position="48"/>
        <end position="80"/>
    </location>
</feature>